<name>A0A0G4F5G3_VITBC</name>
<gene>
    <name evidence="2" type="ORF">Vbra_4137</name>
</gene>
<dbReference type="InterPro" id="IPR052924">
    <property type="entry name" value="OsmC/Ohr_hydroprdx_reductase"/>
</dbReference>
<keyword evidence="3" id="KW-1185">Reference proteome</keyword>
<dbReference type="VEuPathDB" id="CryptoDB:Vbra_4137"/>
<dbReference type="SUPFAM" id="SSF82784">
    <property type="entry name" value="OsmC-like"/>
    <property type="match status" value="1"/>
</dbReference>
<dbReference type="InterPro" id="IPR036102">
    <property type="entry name" value="OsmC/Ohrsf"/>
</dbReference>
<protein>
    <recommendedName>
        <fullName evidence="4">OsmC-like protein</fullName>
    </recommendedName>
</protein>
<dbReference type="Proteomes" id="UP000041254">
    <property type="component" value="Unassembled WGS sequence"/>
</dbReference>
<dbReference type="Gene3D" id="3.30.300.20">
    <property type="match status" value="1"/>
</dbReference>
<sequence length="156" mass="17040">MALRLSMRRLALMPFVVKAEGAMSVTCKYTSGKHAQFTDEPAKLGGQDKGPNPLETSLGALCGCLHVLSVGVANEMKMKFDKIDWTAKGELDVKGLKGDPNVQSHFQKVTVEGKIATNESDDRIHELLEKVERRCPLSSLMANVNGMEYVATMTKA</sequence>
<feature type="signal peptide" evidence="1">
    <location>
        <begin position="1"/>
        <end position="21"/>
    </location>
</feature>
<evidence type="ECO:0000313" key="2">
    <source>
        <dbReference type="EMBL" id="CEM06984.1"/>
    </source>
</evidence>
<dbReference type="InterPro" id="IPR015946">
    <property type="entry name" value="KH_dom-like_a/b"/>
</dbReference>
<proteinExistence type="predicted"/>
<keyword evidence="1" id="KW-0732">Signal</keyword>
<dbReference type="OMA" id="KSKWINE"/>
<dbReference type="OrthoDB" id="2019818at2759"/>
<evidence type="ECO:0000313" key="3">
    <source>
        <dbReference type="Proteomes" id="UP000041254"/>
    </source>
</evidence>
<dbReference type="PANTHER" id="PTHR35368">
    <property type="entry name" value="HYDROPEROXIDE REDUCTASE"/>
    <property type="match status" value="1"/>
</dbReference>
<dbReference type="AlphaFoldDB" id="A0A0G4F5G3"/>
<dbReference type="InParanoid" id="A0A0G4F5G3"/>
<dbReference type="PANTHER" id="PTHR35368:SF1">
    <property type="entry name" value="HYDROPEROXIDE REDUCTASE"/>
    <property type="match status" value="1"/>
</dbReference>
<dbReference type="Pfam" id="PF02566">
    <property type="entry name" value="OsmC"/>
    <property type="match status" value="1"/>
</dbReference>
<evidence type="ECO:0000256" key="1">
    <source>
        <dbReference type="SAM" id="SignalP"/>
    </source>
</evidence>
<evidence type="ECO:0008006" key="4">
    <source>
        <dbReference type="Google" id="ProtNLM"/>
    </source>
</evidence>
<feature type="chain" id="PRO_5005188119" description="OsmC-like protein" evidence="1">
    <location>
        <begin position="22"/>
        <end position="156"/>
    </location>
</feature>
<dbReference type="InterPro" id="IPR003718">
    <property type="entry name" value="OsmC/Ohr_fam"/>
</dbReference>
<organism evidence="2 3">
    <name type="scientific">Vitrella brassicaformis (strain CCMP3155)</name>
    <dbReference type="NCBI Taxonomy" id="1169540"/>
    <lineage>
        <taxon>Eukaryota</taxon>
        <taxon>Sar</taxon>
        <taxon>Alveolata</taxon>
        <taxon>Colpodellida</taxon>
        <taxon>Vitrellaceae</taxon>
        <taxon>Vitrella</taxon>
    </lineage>
</organism>
<dbReference type="EMBL" id="CDMY01000374">
    <property type="protein sequence ID" value="CEM06984.1"/>
    <property type="molecule type" value="Genomic_DNA"/>
</dbReference>
<accession>A0A0G4F5G3</accession>
<reference evidence="2 3" key="1">
    <citation type="submission" date="2014-11" db="EMBL/GenBank/DDBJ databases">
        <authorList>
            <person name="Zhu J."/>
            <person name="Qi W."/>
            <person name="Song R."/>
        </authorList>
    </citation>
    <scope>NUCLEOTIDE SEQUENCE [LARGE SCALE GENOMIC DNA]</scope>
</reference>